<keyword evidence="3" id="KW-1185">Reference proteome</keyword>
<evidence type="ECO:0000256" key="1">
    <source>
        <dbReference type="SAM" id="MobiDB-lite"/>
    </source>
</evidence>
<feature type="non-terminal residue" evidence="2">
    <location>
        <position position="52"/>
    </location>
</feature>
<organism evidence="2 3">
    <name type="scientific">Crenichthys baileyi</name>
    <name type="common">White River springfish</name>
    <dbReference type="NCBI Taxonomy" id="28760"/>
    <lineage>
        <taxon>Eukaryota</taxon>
        <taxon>Metazoa</taxon>
        <taxon>Chordata</taxon>
        <taxon>Craniata</taxon>
        <taxon>Vertebrata</taxon>
        <taxon>Euteleostomi</taxon>
        <taxon>Actinopterygii</taxon>
        <taxon>Neopterygii</taxon>
        <taxon>Teleostei</taxon>
        <taxon>Neoteleostei</taxon>
        <taxon>Acanthomorphata</taxon>
        <taxon>Ovalentaria</taxon>
        <taxon>Atherinomorphae</taxon>
        <taxon>Cyprinodontiformes</taxon>
        <taxon>Goodeidae</taxon>
        <taxon>Crenichthys</taxon>
    </lineage>
</organism>
<dbReference type="EMBL" id="JAHHUM010002055">
    <property type="protein sequence ID" value="KAK5606681.1"/>
    <property type="molecule type" value="Genomic_DNA"/>
</dbReference>
<dbReference type="Proteomes" id="UP001311232">
    <property type="component" value="Unassembled WGS sequence"/>
</dbReference>
<comment type="caution">
    <text evidence="2">The sequence shown here is derived from an EMBL/GenBank/DDBJ whole genome shotgun (WGS) entry which is preliminary data.</text>
</comment>
<protein>
    <submittedName>
        <fullName evidence="2">Uncharacterized protein</fullName>
    </submittedName>
</protein>
<name>A0AAV9RC99_9TELE</name>
<feature type="region of interest" description="Disordered" evidence="1">
    <location>
        <begin position="1"/>
        <end position="52"/>
    </location>
</feature>
<reference evidence="2 3" key="1">
    <citation type="submission" date="2021-06" db="EMBL/GenBank/DDBJ databases">
        <authorList>
            <person name="Palmer J.M."/>
        </authorList>
    </citation>
    <scope>NUCLEOTIDE SEQUENCE [LARGE SCALE GENOMIC DNA]</scope>
    <source>
        <strain evidence="2 3">MEX-2019</strain>
        <tissue evidence="2">Muscle</tissue>
    </source>
</reference>
<sequence length="52" mass="5651">MGGLQRNVLSGRSLGASKSISQTNTQQPERLSECGQEGCEQRDPLTETHSFT</sequence>
<proteinExistence type="predicted"/>
<dbReference type="AlphaFoldDB" id="A0AAV9RC99"/>
<evidence type="ECO:0000313" key="2">
    <source>
        <dbReference type="EMBL" id="KAK5606681.1"/>
    </source>
</evidence>
<feature type="compositionally biased region" description="Polar residues" evidence="1">
    <location>
        <begin position="16"/>
        <end position="29"/>
    </location>
</feature>
<evidence type="ECO:0000313" key="3">
    <source>
        <dbReference type="Proteomes" id="UP001311232"/>
    </source>
</evidence>
<gene>
    <name evidence="2" type="ORF">CRENBAI_016945</name>
</gene>
<accession>A0AAV9RC99</accession>